<accession>A0A7W5GE86</accession>
<comment type="caution">
    <text evidence="1">The sequence shown here is derived from an EMBL/GenBank/DDBJ whole genome shotgun (WGS) entry which is preliminary data.</text>
</comment>
<name>A0A7W5GE86_9MICO</name>
<reference evidence="1 2" key="1">
    <citation type="submission" date="2020-08" db="EMBL/GenBank/DDBJ databases">
        <title>Genomic Encyclopedia of Type Strains, Phase III (KMG-III): the genomes of soil and plant-associated and newly described type strains.</title>
        <authorList>
            <person name="Whitman W."/>
        </authorList>
    </citation>
    <scope>NUCLEOTIDE SEQUENCE [LARGE SCALE GENOMIC DNA]</scope>
    <source>
        <strain evidence="1 2">CECT 8356</strain>
    </source>
</reference>
<gene>
    <name evidence="1" type="ORF">FHS07_000324</name>
</gene>
<evidence type="ECO:0000313" key="1">
    <source>
        <dbReference type="EMBL" id="MBB3156640.1"/>
    </source>
</evidence>
<organism evidence="1 2">
    <name type="scientific">Microbacterium proteolyticum</name>
    <dbReference type="NCBI Taxonomy" id="1572644"/>
    <lineage>
        <taxon>Bacteria</taxon>
        <taxon>Bacillati</taxon>
        <taxon>Actinomycetota</taxon>
        <taxon>Actinomycetes</taxon>
        <taxon>Micrococcales</taxon>
        <taxon>Microbacteriaceae</taxon>
        <taxon>Microbacterium</taxon>
    </lineage>
</organism>
<dbReference type="EMBL" id="JACHXY010000001">
    <property type="protein sequence ID" value="MBB3156640.1"/>
    <property type="molecule type" value="Genomic_DNA"/>
</dbReference>
<evidence type="ECO:0000313" key="2">
    <source>
        <dbReference type="Proteomes" id="UP000543579"/>
    </source>
</evidence>
<dbReference type="RefSeq" id="WP_183418170.1">
    <property type="nucleotide sequence ID" value="NZ_JACHXY010000001.1"/>
</dbReference>
<proteinExistence type="predicted"/>
<dbReference type="AlphaFoldDB" id="A0A7W5GE86"/>
<protein>
    <submittedName>
        <fullName evidence="1">Molybdenum cofactor biosynthesis enzyme MoaA</fullName>
    </submittedName>
</protein>
<sequence>MSDYLTPDQVLELIPGISKAGLAQLRFKGGGPKFLRPTPRKILYRRADVIAWVEGSERTSTAVAS</sequence>
<dbReference type="Proteomes" id="UP000543579">
    <property type="component" value="Unassembled WGS sequence"/>
</dbReference>